<feature type="region of interest" description="Disordered" evidence="1">
    <location>
        <begin position="105"/>
        <end position="133"/>
    </location>
</feature>
<proteinExistence type="predicted"/>
<reference evidence="3 4" key="1">
    <citation type="submission" date="2021-01" db="EMBL/GenBank/DDBJ databases">
        <title>Whole genome shotgun sequence of Catellatospora coxensis NBRC 107359.</title>
        <authorList>
            <person name="Komaki H."/>
            <person name="Tamura T."/>
        </authorList>
    </citation>
    <scope>NUCLEOTIDE SEQUENCE [LARGE SCALE GENOMIC DNA]</scope>
    <source>
        <strain evidence="3 4">NBRC 107359</strain>
    </source>
</reference>
<keyword evidence="4" id="KW-1185">Reference proteome</keyword>
<dbReference type="EMBL" id="BONI01000049">
    <property type="protein sequence ID" value="GIG08602.1"/>
    <property type="molecule type" value="Genomic_DNA"/>
</dbReference>
<keyword evidence="2" id="KW-0472">Membrane</keyword>
<feature type="compositionally biased region" description="Low complexity" evidence="1">
    <location>
        <begin position="37"/>
        <end position="64"/>
    </location>
</feature>
<organism evidence="3 4">
    <name type="scientific">Catellatospora coxensis</name>
    <dbReference type="NCBI Taxonomy" id="310354"/>
    <lineage>
        <taxon>Bacteria</taxon>
        <taxon>Bacillati</taxon>
        <taxon>Actinomycetota</taxon>
        <taxon>Actinomycetes</taxon>
        <taxon>Micromonosporales</taxon>
        <taxon>Micromonosporaceae</taxon>
        <taxon>Catellatospora</taxon>
    </lineage>
</organism>
<evidence type="ECO:0000256" key="2">
    <source>
        <dbReference type="SAM" id="Phobius"/>
    </source>
</evidence>
<dbReference type="AlphaFoldDB" id="A0A8J3KYG6"/>
<name>A0A8J3KYG6_9ACTN</name>
<evidence type="ECO:0000256" key="1">
    <source>
        <dbReference type="SAM" id="MobiDB-lite"/>
    </source>
</evidence>
<feature type="region of interest" description="Disordered" evidence="1">
    <location>
        <begin position="1"/>
        <end position="68"/>
    </location>
</feature>
<evidence type="ECO:0000313" key="4">
    <source>
        <dbReference type="Proteomes" id="UP000630887"/>
    </source>
</evidence>
<comment type="caution">
    <text evidence="3">The sequence shown here is derived from an EMBL/GenBank/DDBJ whole genome shotgun (WGS) entry which is preliminary data.</text>
</comment>
<sequence length="294" mass="30417">MNGPLVSDPYAQQPDPYRAPSDPYAQPVSPVPPQPYGAPGQQPYSGQPAYGQQPYGQPVGQPGYAPQPPAKSKKGLVIGIVAGVVVLLLILCGVGVALIANAADDDPVIPTTPTRTSAPGTSAAAPPPGNNNAITADSSSDFGDVCSGGAILNAAEYTTPASAKVYVFGNSPTRPTSYSYKSVDSRASYYAKSADYAQVSAVGCLSYVEGSEAIGQKCDIKASDGKKLTVDYLSSRYTLTFHNARTGEKIGDGGTVNAPANRCPSFLTYNKETLKSYASPDTASVDAALKKMFS</sequence>
<feature type="compositionally biased region" description="Low complexity" evidence="1">
    <location>
        <begin position="111"/>
        <end position="133"/>
    </location>
</feature>
<evidence type="ECO:0000313" key="3">
    <source>
        <dbReference type="EMBL" id="GIG08602.1"/>
    </source>
</evidence>
<keyword evidence="2" id="KW-0812">Transmembrane</keyword>
<gene>
    <name evidence="3" type="ORF">Cco03nite_53020</name>
</gene>
<keyword evidence="2" id="KW-1133">Transmembrane helix</keyword>
<accession>A0A8J3KYG6</accession>
<feature type="transmembrane region" description="Helical" evidence="2">
    <location>
        <begin position="76"/>
        <end position="100"/>
    </location>
</feature>
<protein>
    <submittedName>
        <fullName evidence="3">Uncharacterized protein</fullName>
    </submittedName>
</protein>
<dbReference type="Proteomes" id="UP000630887">
    <property type="component" value="Unassembled WGS sequence"/>
</dbReference>